<dbReference type="Proteomes" id="UP001283361">
    <property type="component" value="Unassembled WGS sequence"/>
</dbReference>
<evidence type="ECO:0000313" key="2">
    <source>
        <dbReference type="Proteomes" id="UP001283361"/>
    </source>
</evidence>
<dbReference type="AlphaFoldDB" id="A0AAE0YUU7"/>
<keyword evidence="2" id="KW-1185">Reference proteome</keyword>
<dbReference type="EMBL" id="JAWDGP010005352">
    <property type="protein sequence ID" value="KAK3757614.1"/>
    <property type="molecule type" value="Genomic_DNA"/>
</dbReference>
<accession>A0AAE0YUU7</accession>
<organism evidence="1 2">
    <name type="scientific">Elysia crispata</name>
    <name type="common">lettuce slug</name>
    <dbReference type="NCBI Taxonomy" id="231223"/>
    <lineage>
        <taxon>Eukaryota</taxon>
        <taxon>Metazoa</taxon>
        <taxon>Spiralia</taxon>
        <taxon>Lophotrochozoa</taxon>
        <taxon>Mollusca</taxon>
        <taxon>Gastropoda</taxon>
        <taxon>Heterobranchia</taxon>
        <taxon>Euthyneura</taxon>
        <taxon>Panpulmonata</taxon>
        <taxon>Sacoglossa</taxon>
        <taxon>Placobranchoidea</taxon>
        <taxon>Plakobranchidae</taxon>
        <taxon>Elysia</taxon>
    </lineage>
</organism>
<comment type="caution">
    <text evidence="1">The sequence shown here is derived from an EMBL/GenBank/DDBJ whole genome shotgun (WGS) entry which is preliminary data.</text>
</comment>
<name>A0AAE0YUU7_9GAST</name>
<proteinExistence type="predicted"/>
<evidence type="ECO:0000313" key="1">
    <source>
        <dbReference type="EMBL" id="KAK3757614.1"/>
    </source>
</evidence>
<protein>
    <submittedName>
        <fullName evidence="1">Uncharacterized protein</fullName>
    </submittedName>
</protein>
<sequence length="95" mass="10706">MSLVYSLQNSRERQFQTLELSNVIHNGGPLSQCAWETEEQFQDSAAWGIITVAVMRRVMMIIRARSVRAFGVADSAQIRVRHARPGSNLLPHSLL</sequence>
<reference evidence="1" key="1">
    <citation type="journal article" date="2023" name="G3 (Bethesda)">
        <title>A reference genome for the long-term kleptoplast-retaining sea slug Elysia crispata morphotype clarki.</title>
        <authorList>
            <person name="Eastman K.E."/>
            <person name="Pendleton A.L."/>
            <person name="Shaikh M.A."/>
            <person name="Suttiyut T."/>
            <person name="Ogas R."/>
            <person name="Tomko P."/>
            <person name="Gavelis G."/>
            <person name="Widhalm J.R."/>
            <person name="Wisecaver J.H."/>
        </authorList>
    </citation>
    <scope>NUCLEOTIDE SEQUENCE</scope>
    <source>
        <strain evidence="1">ECLA1</strain>
    </source>
</reference>
<gene>
    <name evidence="1" type="ORF">RRG08_000129</name>
</gene>